<feature type="transmembrane region" description="Helical" evidence="7">
    <location>
        <begin position="157"/>
        <end position="177"/>
    </location>
</feature>
<dbReference type="PANTHER" id="PTHR43507">
    <property type="entry name" value="NADH-UBIQUINONE OXIDOREDUCTASE CHAIN 4"/>
    <property type="match status" value="1"/>
</dbReference>
<evidence type="ECO:0000313" key="10">
    <source>
        <dbReference type="Proteomes" id="UP000294498"/>
    </source>
</evidence>
<accession>A0A4R8DPD8</accession>
<dbReference type="GO" id="GO:0003954">
    <property type="term" value="F:NADH dehydrogenase activity"/>
    <property type="evidence" value="ECO:0007669"/>
    <property type="project" value="TreeGrafter"/>
</dbReference>
<organism evidence="9 10">
    <name type="scientific">Dinghuibacter silviterrae</name>
    <dbReference type="NCBI Taxonomy" id="1539049"/>
    <lineage>
        <taxon>Bacteria</taxon>
        <taxon>Pseudomonadati</taxon>
        <taxon>Bacteroidota</taxon>
        <taxon>Chitinophagia</taxon>
        <taxon>Chitinophagales</taxon>
        <taxon>Chitinophagaceae</taxon>
        <taxon>Dinghuibacter</taxon>
    </lineage>
</organism>
<dbReference type="AlphaFoldDB" id="A0A4R8DPD8"/>
<dbReference type="InterPro" id="IPR003918">
    <property type="entry name" value="NADH_UbQ_OxRdtase"/>
</dbReference>
<comment type="subcellular location">
    <subcellularLocation>
        <location evidence="1">Endomembrane system</location>
        <topology evidence="1">Multi-pass membrane protein</topology>
    </subcellularLocation>
    <subcellularLocation>
        <location evidence="6">Membrane</location>
        <topology evidence="6">Multi-pass membrane protein</topology>
    </subcellularLocation>
</comment>
<dbReference type="GO" id="GO:0008137">
    <property type="term" value="F:NADH dehydrogenase (ubiquinone) activity"/>
    <property type="evidence" value="ECO:0007669"/>
    <property type="project" value="InterPro"/>
</dbReference>
<dbReference type="GO" id="GO:0016020">
    <property type="term" value="C:membrane"/>
    <property type="evidence" value="ECO:0007669"/>
    <property type="project" value="UniProtKB-SubCell"/>
</dbReference>
<dbReference type="OrthoDB" id="9811718at2"/>
<feature type="transmembrane region" description="Helical" evidence="7">
    <location>
        <begin position="293"/>
        <end position="312"/>
    </location>
</feature>
<gene>
    <name evidence="9" type="ORF">EDB95_0293</name>
</gene>
<evidence type="ECO:0000256" key="6">
    <source>
        <dbReference type="RuleBase" id="RU000320"/>
    </source>
</evidence>
<keyword evidence="10" id="KW-1185">Reference proteome</keyword>
<reference evidence="9 10" key="1">
    <citation type="submission" date="2019-03" db="EMBL/GenBank/DDBJ databases">
        <title>Genomic Encyclopedia of Type Strains, Phase IV (KMG-IV): sequencing the most valuable type-strain genomes for metagenomic binning, comparative biology and taxonomic classification.</title>
        <authorList>
            <person name="Goeker M."/>
        </authorList>
    </citation>
    <scope>NUCLEOTIDE SEQUENCE [LARGE SCALE GENOMIC DNA]</scope>
    <source>
        <strain evidence="9 10">DSM 100059</strain>
    </source>
</reference>
<keyword evidence="4 7" id="KW-1133">Transmembrane helix</keyword>
<feature type="transmembrane region" description="Helical" evidence="7">
    <location>
        <begin position="103"/>
        <end position="122"/>
    </location>
</feature>
<dbReference type="NCBIfam" id="TIGR01972">
    <property type="entry name" value="NDH_I_M"/>
    <property type="match status" value="1"/>
</dbReference>
<dbReference type="PANTHER" id="PTHR43507:SF1">
    <property type="entry name" value="NADH-UBIQUINONE OXIDOREDUCTASE CHAIN 4"/>
    <property type="match status" value="1"/>
</dbReference>
<feature type="transmembrane region" description="Helical" evidence="7">
    <location>
        <begin position="437"/>
        <end position="458"/>
    </location>
</feature>
<feature type="transmembrane region" description="Helical" evidence="7">
    <location>
        <begin position="353"/>
        <end position="377"/>
    </location>
</feature>
<dbReference type="InterPro" id="IPR001750">
    <property type="entry name" value="ND/Mrp_TM"/>
</dbReference>
<dbReference type="GO" id="GO:0042773">
    <property type="term" value="P:ATP synthesis coupled electron transport"/>
    <property type="evidence" value="ECO:0007669"/>
    <property type="project" value="InterPro"/>
</dbReference>
<dbReference type="Proteomes" id="UP000294498">
    <property type="component" value="Unassembled WGS sequence"/>
</dbReference>
<dbReference type="EMBL" id="SODV01000001">
    <property type="protein sequence ID" value="TDW99284.1"/>
    <property type="molecule type" value="Genomic_DNA"/>
</dbReference>
<keyword evidence="5 7" id="KW-0472">Membrane</keyword>
<comment type="similarity">
    <text evidence="2">Belongs to the complex I subunit 4 family.</text>
</comment>
<keyword evidence="3 6" id="KW-0812">Transmembrane</keyword>
<evidence type="ECO:0000256" key="4">
    <source>
        <dbReference type="ARBA" id="ARBA00022989"/>
    </source>
</evidence>
<evidence type="ECO:0000313" key="9">
    <source>
        <dbReference type="EMBL" id="TDW99284.1"/>
    </source>
</evidence>
<feature type="transmembrane region" description="Helical" evidence="7">
    <location>
        <begin position="267"/>
        <end position="286"/>
    </location>
</feature>
<proteinExistence type="inferred from homology"/>
<evidence type="ECO:0000256" key="2">
    <source>
        <dbReference type="ARBA" id="ARBA00009025"/>
    </source>
</evidence>
<dbReference type="GO" id="GO:0012505">
    <property type="term" value="C:endomembrane system"/>
    <property type="evidence" value="ECO:0007669"/>
    <property type="project" value="UniProtKB-SubCell"/>
</dbReference>
<dbReference type="InterPro" id="IPR010227">
    <property type="entry name" value="NADH_Q_OxRdtase_chainM/4"/>
</dbReference>
<dbReference type="RefSeq" id="WP_133989848.1">
    <property type="nucleotide sequence ID" value="NZ_SODV01000001.1"/>
</dbReference>
<feature type="transmembrane region" description="Helical" evidence="7">
    <location>
        <begin position="234"/>
        <end position="255"/>
    </location>
</feature>
<feature type="transmembrane region" description="Helical" evidence="7">
    <location>
        <begin position="397"/>
        <end position="416"/>
    </location>
</feature>
<evidence type="ECO:0000256" key="7">
    <source>
        <dbReference type="SAM" id="Phobius"/>
    </source>
</evidence>
<dbReference type="PRINTS" id="PR01437">
    <property type="entry name" value="NUOXDRDTASE4"/>
</dbReference>
<evidence type="ECO:0000256" key="5">
    <source>
        <dbReference type="ARBA" id="ARBA00023136"/>
    </source>
</evidence>
<feature type="transmembrane region" description="Helical" evidence="7">
    <location>
        <begin position="324"/>
        <end position="341"/>
    </location>
</feature>
<name>A0A4R8DPD8_9BACT</name>
<feature type="transmembrane region" description="Helical" evidence="7">
    <location>
        <begin position="73"/>
        <end position="91"/>
    </location>
</feature>
<feature type="domain" description="NADH:quinone oxidoreductase/Mrp antiporter transmembrane" evidence="8">
    <location>
        <begin position="121"/>
        <end position="406"/>
    </location>
</feature>
<dbReference type="GO" id="GO:0015990">
    <property type="term" value="P:electron transport coupled proton transport"/>
    <property type="evidence" value="ECO:0007669"/>
    <property type="project" value="TreeGrafter"/>
</dbReference>
<evidence type="ECO:0000256" key="1">
    <source>
        <dbReference type="ARBA" id="ARBA00004127"/>
    </source>
</evidence>
<protein>
    <submittedName>
        <fullName evidence="9">NADH dehydrogenase subunit M</fullName>
    </submittedName>
</protein>
<sequence length="478" mass="52626">MLALLLFLIPLVTGCIAFLLKQGNAAKIWSLLSSLATLGVSVAAAMDKSATARSFHASWLQGLGASFTLSIDGMGAILVLLTGVSLVLVLVSTYRNTYKNPSVYYGLLLLSQAGLMGVFLAMDGLLFYFFWELALIPVYFLSSGWGGERRIQVTFKFFIYTFVGSLIMLVGLLYLYALNPQASFALESLYKVKLNADQQDILFWMFFVAFAIKMPIWPFHTWQPDTYEQSPTSVTMILSGVMVKMGLLGVIRWVVPIFPEAVHHFENVVIGLSVVGMVYASLVALRQDDLKRMVAYSSIAHIGLMCAAIFSVNQEGLQGVMVQLFNHGINIIGLWIVIDAIEQKLGTRKMSELGGMAANAPVLAILLVVMSLANVALPLTNAFIGEFLMFNGLYHFNVWYMAFAGLSIILGAVYTLRMVQKVIYGKENSLTAAMTDLTINQKLMLAGITILIIVFGVYPDPLFKMTQDTVHAIIAQHI</sequence>
<feature type="transmembrane region" description="Helical" evidence="7">
    <location>
        <begin position="128"/>
        <end position="145"/>
    </location>
</feature>
<dbReference type="Pfam" id="PF00361">
    <property type="entry name" value="Proton_antipo_M"/>
    <property type="match status" value="1"/>
</dbReference>
<feature type="transmembrane region" description="Helical" evidence="7">
    <location>
        <begin position="201"/>
        <end position="222"/>
    </location>
</feature>
<comment type="caution">
    <text evidence="9">The sequence shown here is derived from an EMBL/GenBank/DDBJ whole genome shotgun (WGS) entry which is preliminary data.</text>
</comment>
<evidence type="ECO:0000259" key="8">
    <source>
        <dbReference type="Pfam" id="PF00361"/>
    </source>
</evidence>
<evidence type="ECO:0000256" key="3">
    <source>
        <dbReference type="ARBA" id="ARBA00022692"/>
    </source>
</evidence>
<dbReference type="GO" id="GO:0048039">
    <property type="term" value="F:ubiquinone binding"/>
    <property type="evidence" value="ECO:0007669"/>
    <property type="project" value="TreeGrafter"/>
</dbReference>